<evidence type="ECO:0000313" key="3">
    <source>
        <dbReference type="EMBL" id="MFC7202668.1"/>
    </source>
</evidence>
<evidence type="ECO:0000313" key="4">
    <source>
        <dbReference type="Proteomes" id="UP001596481"/>
    </source>
</evidence>
<gene>
    <name evidence="3" type="ORF">ACFQJC_04020</name>
</gene>
<reference evidence="3 4" key="1">
    <citation type="journal article" date="2019" name="Int. J. Syst. Evol. Microbiol.">
        <title>The Global Catalogue of Microorganisms (GCM) 10K type strain sequencing project: providing services to taxonomists for standard genome sequencing and annotation.</title>
        <authorList>
            <consortium name="The Broad Institute Genomics Platform"/>
            <consortium name="The Broad Institute Genome Sequencing Center for Infectious Disease"/>
            <person name="Wu L."/>
            <person name="Ma J."/>
        </authorList>
    </citation>
    <scope>NUCLEOTIDE SEQUENCE [LARGE SCALE GENOMIC DNA]</scope>
    <source>
        <strain evidence="3 4">DSM 29988</strain>
    </source>
</reference>
<accession>A0ABD5ZBT2</accession>
<comment type="caution">
    <text evidence="3">The sequence shown here is derived from an EMBL/GenBank/DDBJ whole genome shotgun (WGS) entry which is preliminary data.</text>
</comment>
<feature type="compositionally biased region" description="Basic and acidic residues" evidence="2">
    <location>
        <begin position="262"/>
        <end position="271"/>
    </location>
</feature>
<dbReference type="RefSeq" id="WP_390221964.1">
    <property type="nucleotide sequence ID" value="NZ_JBHTAA010000001.1"/>
</dbReference>
<feature type="compositionally biased region" description="Basic and acidic residues" evidence="2">
    <location>
        <begin position="55"/>
        <end position="66"/>
    </location>
</feature>
<feature type="compositionally biased region" description="Acidic residues" evidence="2">
    <location>
        <begin position="298"/>
        <end position="308"/>
    </location>
</feature>
<evidence type="ECO:0000256" key="2">
    <source>
        <dbReference type="SAM" id="MobiDB-lite"/>
    </source>
</evidence>
<protein>
    <recommendedName>
        <fullName evidence="5">CopG family transcriptional regulator</fullName>
    </recommendedName>
</protein>
<evidence type="ECO:0000256" key="1">
    <source>
        <dbReference type="SAM" id="Coils"/>
    </source>
</evidence>
<dbReference type="EMBL" id="JBHTAA010000001">
    <property type="protein sequence ID" value="MFC7202668.1"/>
    <property type="molecule type" value="Genomic_DNA"/>
</dbReference>
<feature type="compositionally biased region" description="Polar residues" evidence="2">
    <location>
        <begin position="273"/>
        <end position="282"/>
    </location>
</feature>
<feature type="region of interest" description="Disordered" evidence="2">
    <location>
        <begin position="55"/>
        <end position="75"/>
    </location>
</feature>
<organism evidence="3 4">
    <name type="scientific">Haloferax namakaokahaiae</name>
    <dbReference type="NCBI Taxonomy" id="1748331"/>
    <lineage>
        <taxon>Archaea</taxon>
        <taxon>Methanobacteriati</taxon>
        <taxon>Methanobacteriota</taxon>
        <taxon>Stenosarchaea group</taxon>
        <taxon>Halobacteria</taxon>
        <taxon>Halobacteriales</taxon>
        <taxon>Haloferacaceae</taxon>
        <taxon>Haloferax</taxon>
    </lineage>
</organism>
<feature type="coiled-coil region" evidence="1">
    <location>
        <begin position="168"/>
        <end position="198"/>
    </location>
</feature>
<keyword evidence="4" id="KW-1185">Reference proteome</keyword>
<feature type="compositionally biased region" description="Basic and acidic residues" evidence="2">
    <location>
        <begin position="1"/>
        <end position="14"/>
    </location>
</feature>
<feature type="region of interest" description="Disordered" evidence="2">
    <location>
        <begin position="244"/>
        <end position="308"/>
    </location>
</feature>
<proteinExistence type="predicted"/>
<dbReference type="Proteomes" id="UP001596481">
    <property type="component" value="Unassembled WGS sequence"/>
</dbReference>
<feature type="region of interest" description="Disordered" evidence="2">
    <location>
        <begin position="1"/>
        <end position="34"/>
    </location>
</feature>
<name>A0ABD5ZBT2_9EURY</name>
<feature type="compositionally biased region" description="Basic and acidic residues" evidence="2">
    <location>
        <begin position="283"/>
        <end position="292"/>
    </location>
</feature>
<dbReference type="AlphaFoldDB" id="A0ABD5ZBT2"/>
<evidence type="ECO:0008006" key="5">
    <source>
        <dbReference type="Google" id="ProtNLM"/>
    </source>
</evidence>
<sequence length="308" mass="34462">MSNEPSDRSERERNQQTFDDWLEQKAAETGSSREQVLEQLLGSYWTLKEITQLVDERGKPQLHTEGDEATATDARRDGTSIENAVTETEFAELLDDLEAVEADVEAVEADVEEIRERSNDIDDVTSSLEAGQARLRSRLDDEFEHLQTILTYLVQTGDDRDARITETQTQFRAEIRELRAEREQLRRLRREAQRLGTHGADCEQCGEHIDLALLTGPDCPHCNRPLTGVKEETNWLVLSRYTVTTGSSTQSSGSSGTDAADDERPSSHRDAGTSASDASNEGSRAETEHPDESVESTSIDEGEFEWLS</sequence>
<feature type="coiled-coil region" evidence="1">
    <location>
        <begin position="83"/>
        <end position="117"/>
    </location>
</feature>
<feature type="compositionally biased region" description="Low complexity" evidence="2">
    <location>
        <begin position="244"/>
        <end position="257"/>
    </location>
</feature>
<keyword evidence="1" id="KW-0175">Coiled coil</keyword>